<dbReference type="InterPro" id="IPR036514">
    <property type="entry name" value="SGNH_hydro_sf"/>
</dbReference>
<organism evidence="2 3">
    <name type="scientific">Kistimonas scapharcae</name>
    <dbReference type="NCBI Taxonomy" id="1036133"/>
    <lineage>
        <taxon>Bacteria</taxon>
        <taxon>Pseudomonadati</taxon>
        <taxon>Pseudomonadota</taxon>
        <taxon>Gammaproteobacteria</taxon>
        <taxon>Oceanospirillales</taxon>
        <taxon>Endozoicomonadaceae</taxon>
        <taxon>Kistimonas</taxon>
    </lineage>
</organism>
<dbReference type="Gene3D" id="3.40.50.1110">
    <property type="entry name" value="SGNH hydrolase"/>
    <property type="match status" value="1"/>
</dbReference>
<dbReference type="PANTHER" id="PTHR30383:SF24">
    <property type="entry name" value="THIOESTERASE 1_PROTEASE 1_LYSOPHOSPHOLIPASE L1"/>
    <property type="match status" value="1"/>
</dbReference>
<keyword evidence="2" id="KW-0378">Hydrolase</keyword>
<evidence type="ECO:0000313" key="3">
    <source>
        <dbReference type="Proteomes" id="UP001500604"/>
    </source>
</evidence>
<dbReference type="EMBL" id="BAABFL010000392">
    <property type="protein sequence ID" value="GAA4650393.1"/>
    <property type="molecule type" value="Genomic_DNA"/>
</dbReference>
<keyword evidence="3" id="KW-1185">Reference proteome</keyword>
<dbReference type="Pfam" id="PF13472">
    <property type="entry name" value="Lipase_GDSL_2"/>
    <property type="match status" value="1"/>
</dbReference>
<dbReference type="InterPro" id="IPR013830">
    <property type="entry name" value="SGNH_hydro"/>
</dbReference>
<dbReference type="PANTHER" id="PTHR30383">
    <property type="entry name" value="THIOESTERASE 1/PROTEASE 1/LYSOPHOSPHOLIPASE L1"/>
    <property type="match status" value="1"/>
</dbReference>
<feature type="domain" description="SGNH hydrolase-type esterase" evidence="1">
    <location>
        <begin position="61"/>
        <end position="238"/>
    </location>
</feature>
<dbReference type="Proteomes" id="UP001500604">
    <property type="component" value="Unassembled WGS sequence"/>
</dbReference>
<protein>
    <submittedName>
        <fullName evidence="2">SGNH/GDSL hydrolase family protein</fullName>
    </submittedName>
</protein>
<sequence>MNVVRRSVWRHRLFWWVGLAALPVLAVQGRWVRRKTPRLPEARGEWRGSAGSGSIVRHLYLLGESTVAGVGVDLMRQALAGQLANALSAESRAKVSWQALGKNGLKCEDSISELLPSFRQAQEDAPASLMVIALGVNDTTGLTSQNAWRRQLVHMLEEIRSVTDCPVVFAAIPPVHLFSALPQPLSTVLGARARLLDKVLQNVAKAHSRVFHMNTVFHFQPDYLASDGYHPSEKGYRLWGEQLARQIHAAGLLE</sequence>
<dbReference type="GO" id="GO:0016787">
    <property type="term" value="F:hydrolase activity"/>
    <property type="evidence" value="ECO:0007669"/>
    <property type="project" value="UniProtKB-KW"/>
</dbReference>
<evidence type="ECO:0000259" key="1">
    <source>
        <dbReference type="Pfam" id="PF13472"/>
    </source>
</evidence>
<accession>A0ABP8V4K1</accession>
<gene>
    <name evidence="2" type="ORF">GCM10023116_26760</name>
</gene>
<dbReference type="InterPro" id="IPR051532">
    <property type="entry name" value="Ester_Hydrolysis_Enzymes"/>
</dbReference>
<comment type="caution">
    <text evidence="2">The sequence shown here is derived from an EMBL/GenBank/DDBJ whole genome shotgun (WGS) entry which is preliminary data.</text>
</comment>
<proteinExistence type="predicted"/>
<evidence type="ECO:0000313" key="2">
    <source>
        <dbReference type="EMBL" id="GAA4650393.1"/>
    </source>
</evidence>
<dbReference type="RefSeq" id="WP_345196558.1">
    <property type="nucleotide sequence ID" value="NZ_BAABFL010000392.1"/>
</dbReference>
<dbReference type="SUPFAM" id="SSF52266">
    <property type="entry name" value="SGNH hydrolase"/>
    <property type="match status" value="1"/>
</dbReference>
<reference evidence="3" key="1">
    <citation type="journal article" date="2019" name="Int. J. Syst. Evol. Microbiol.">
        <title>The Global Catalogue of Microorganisms (GCM) 10K type strain sequencing project: providing services to taxonomists for standard genome sequencing and annotation.</title>
        <authorList>
            <consortium name="The Broad Institute Genomics Platform"/>
            <consortium name="The Broad Institute Genome Sequencing Center for Infectious Disease"/>
            <person name="Wu L."/>
            <person name="Ma J."/>
        </authorList>
    </citation>
    <scope>NUCLEOTIDE SEQUENCE [LARGE SCALE GENOMIC DNA]</scope>
    <source>
        <strain evidence="3">JCM 17805</strain>
    </source>
</reference>
<dbReference type="CDD" id="cd01836">
    <property type="entry name" value="FeeA_FeeB_like"/>
    <property type="match status" value="1"/>
</dbReference>
<name>A0ABP8V4K1_9GAMM</name>